<accession>A0A8X6TYM3</accession>
<protein>
    <submittedName>
        <fullName evidence="1">Uncharacterized protein</fullName>
    </submittedName>
</protein>
<name>A0A8X6TYM3_NEPPI</name>
<keyword evidence="2" id="KW-1185">Reference proteome</keyword>
<dbReference type="EMBL" id="BMAW01113454">
    <property type="protein sequence ID" value="GFT57279.1"/>
    <property type="molecule type" value="Genomic_DNA"/>
</dbReference>
<dbReference type="AlphaFoldDB" id="A0A8X6TYM3"/>
<organism evidence="1 2">
    <name type="scientific">Nephila pilipes</name>
    <name type="common">Giant wood spider</name>
    <name type="synonym">Nephila maculata</name>
    <dbReference type="NCBI Taxonomy" id="299642"/>
    <lineage>
        <taxon>Eukaryota</taxon>
        <taxon>Metazoa</taxon>
        <taxon>Ecdysozoa</taxon>
        <taxon>Arthropoda</taxon>
        <taxon>Chelicerata</taxon>
        <taxon>Arachnida</taxon>
        <taxon>Araneae</taxon>
        <taxon>Araneomorphae</taxon>
        <taxon>Entelegynae</taxon>
        <taxon>Araneoidea</taxon>
        <taxon>Nephilidae</taxon>
        <taxon>Nephila</taxon>
    </lineage>
</organism>
<dbReference type="Proteomes" id="UP000887013">
    <property type="component" value="Unassembled WGS sequence"/>
</dbReference>
<gene>
    <name evidence="1" type="ORF">NPIL_420561</name>
</gene>
<evidence type="ECO:0000313" key="2">
    <source>
        <dbReference type="Proteomes" id="UP000887013"/>
    </source>
</evidence>
<comment type="caution">
    <text evidence="1">The sequence shown here is derived from an EMBL/GenBank/DDBJ whole genome shotgun (WGS) entry which is preliminary data.</text>
</comment>
<reference evidence="1" key="1">
    <citation type="submission" date="2020-08" db="EMBL/GenBank/DDBJ databases">
        <title>Multicomponent nature underlies the extraordinary mechanical properties of spider dragline silk.</title>
        <authorList>
            <person name="Kono N."/>
            <person name="Nakamura H."/>
            <person name="Mori M."/>
            <person name="Yoshida Y."/>
            <person name="Ohtoshi R."/>
            <person name="Malay A.D."/>
            <person name="Moran D.A.P."/>
            <person name="Tomita M."/>
            <person name="Numata K."/>
            <person name="Arakawa K."/>
        </authorList>
    </citation>
    <scope>NUCLEOTIDE SEQUENCE</scope>
</reference>
<dbReference type="OrthoDB" id="3863715at2759"/>
<evidence type="ECO:0000313" key="1">
    <source>
        <dbReference type="EMBL" id="GFT57279.1"/>
    </source>
</evidence>
<sequence length="119" mass="13908">MSCLESRYLYIEFKIKVKLKPSSTNTLVDKQLQLEFRDNKDNLREAVKEEIKKVQNENKMSYNLRQKPPAAYNIYELVTFKRSNTDTDKSSAINTLDSKKCSSFDGVTKTNAWIEYLKP</sequence>
<proteinExistence type="predicted"/>